<dbReference type="GO" id="GO:0005604">
    <property type="term" value="C:basement membrane"/>
    <property type="evidence" value="ECO:0007669"/>
    <property type="project" value="TreeGrafter"/>
</dbReference>
<dbReference type="EMBL" id="LZPO01078627">
    <property type="protein sequence ID" value="OBS67518.1"/>
    <property type="molecule type" value="Genomic_DNA"/>
</dbReference>
<dbReference type="SMART" id="SM00180">
    <property type="entry name" value="EGF_Lam"/>
    <property type="match status" value="1"/>
</dbReference>
<dbReference type="GO" id="GO:0009887">
    <property type="term" value="P:animal organ morphogenesis"/>
    <property type="evidence" value="ECO:0007669"/>
    <property type="project" value="TreeGrafter"/>
</dbReference>
<dbReference type="Gene3D" id="2.10.25.10">
    <property type="entry name" value="Laminin"/>
    <property type="match status" value="1"/>
</dbReference>
<keyword evidence="5" id="KW-1185">Reference proteome</keyword>
<evidence type="ECO:0000313" key="4">
    <source>
        <dbReference type="EMBL" id="OBS67518.1"/>
    </source>
</evidence>
<dbReference type="GO" id="GO:0009888">
    <property type="term" value="P:tissue development"/>
    <property type="evidence" value="ECO:0007669"/>
    <property type="project" value="TreeGrafter"/>
</dbReference>
<dbReference type="Pfam" id="PF00053">
    <property type="entry name" value="EGF_laminin"/>
    <property type="match status" value="1"/>
</dbReference>
<dbReference type="GO" id="GO:0008045">
    <property type="term" value="P:motor neuron axon guidance"/>
    <property type="evidence" value="ECO:0007669"/>
    <property type="project" value="TreeGrafter"/>
</dbReference>
<keyword evidence="2" id="KW-0424">Laminin EGF-like domain</keyword>
<comment type="caution">
    <text evidence="4">The sequence shown here is derived from an EMBL/GenBank/DDBJ whole genome shotgun (WGS) entry which is preliminary data.</text>
</comment>
<feature type="domain" description="Laminin EGF-like" evidence="3">
    <location>
        <begin position="170"/>
        <end position="203"/>
    </location>
</feature>
<proteinExistence type="predicted"/>
<evidence type="ECO:0000256" key="2">
    <source>
        <dbReference type="ARBA" id="ARBA00023292"/>
    </source>
</evidence>
<dbReference type="GO" id="GO:0016358">
    <property type="term" value="P:dendrite development"/>
    <property type="evidence" value="ECO:0007669"/>
    <property type="project" value="TreeGrafter"/>
</dbReference>
<name>A0A1A6GMK4_NEOLE</name>
<dbReference type="PROSITE" id="PS01248">
    <property type="entry name" value="EGF_LAM_1"/>
    <property type="match status" value="1"/>
</dbReference>
<accession>A0A1A6GMK4</accession>
<dbReference type="CDD" id="cd00055">
    <property type="entry name" value="EGF_Lam"/>
    <property type="match status" value="1"/>
</dbReference>
<evidence type="ECO:0000256" key="1">
    <source>
        <dbReference type="ARBA" id="ARBA00023157"/>
    </source>
</evidence>
<keyword evidence="1" id="KW-1015">Disulfide bond</keyword>
<dbReference type="PANTHER" id="PTHR10574:SF378">
    <property type="entry name" value="NETRIN-1"/>
    <property type="match status" value="1"/>
</dbReference>
<protein>
    <recommendedName>
        <fullName evidence="3">Laminin EGF-like domain-containing protein</fullName>
    </recommendedName>
</protein>
<dbReference type="PANTHER" id="PTHR10574">
    <property type="entry name" value="NETRIN/LAMININ-RELATED"/>
    <property type="match status" value="1"/>
</dbReference>
<organism evidence="4 5">
    <name type="scientific">Neotoma lepida</name>
    <name type="common">Desert woodrat</name>
    <dbReference type="NCBI Taxonomy" id="56216"/>
    <lineage>
        <taxon>Eukaryota</taxon>
        <taxon>Metazoa</taxon>
        <taxon>Chordata</taxon>
        <taxon>Craniata</taxon>
        <taxon>Vertebrata</taxon>
        <taxon>Euteleostomi</taxon>
        <taxon>Mammalia</taxon>
        <taxon>Eutheria</taxon>
        <taxon>Euarchontoglires</taxon>
        <taxon>Glires</taxon>
        <taxon>Rodentia</taxon>
        <taxon>Myomorpha</taxon>
        <taxon>Muroidea</taxon>
        <taxon>Cricetidae</taxon>
        <taxon>Neotominae</taxon>
        <taxon>Neotoma</taxon>
    </lineage>
</organism>
<dbReference type="Proteomes" id="UP000092124">
    <property type="component" value="Unassembled WGS sequence"/>
</dbReference>
<dbReference type="InterPro" id="IPR002049">
    <property type="entry name" value="LE_dom"/>
</dbReference>
<dbReference type="STRING" id="56216.A0A1A6GMK4"/>
<gene>
    <name evidence="4" type="ORF">A6R68_03926</name>
</gene>
<dbReference type="AlphaFoldDB" id="A0A1A6GMK4"/>
<reference evidence="4 5" key="1">
    <citation type="submission" date="2016-06" db="EMBL/GenBank/DDBJ databases">
        <title>The Draft Genome Sequence and Annotation of the Desert Woodrat Neotoma lepida.</title>
        <authorList>
            <person name="Campbell M."/>
            <person name="Oakeson K.F."/>
            <person name="Yandell M."/>
            <person name="Halpert J.R."/>
            <person name="Dearing D."/>
        </authorList>
    </citation>
    <scope>NUCLEOTIDE SEQUENCE [LARGE SCALE GENOMIC DNA]</scope>
    <source>
        <strain evidence="4">417</strain>
        <tissue evidence="4">Liver</tissue>
    </source>
</reference>
<dbReference type="OrthoDB" id="9972745at2759"/>
<evidence type="ECO:0000259" key="3">
    <source>
        <dbReference type="PROSITE" id="PS01248"/>
    </source>
</evidence>
<dbReference type="FunFam" id="2.10.25.10:FF:000081">
    <property type="entry name" value="Netrin 1"/>
    <property type="match status" value="1"/>
</dbReference>
<dbReference type="InterPro" id="IPR050440">
    <property type="entry name" value="Laminin/Netrin_ECM"/>
</dbReference>
<dbReference type="SUPFAM" id="SSF57196">
    <property type="entry name" value="EGF/Laminin"/>
    <property type="match status" value="1"/>
</dbReference>
<sequence length="247" mass="28294">MAVPNERSPERRLWLTFYNSALPENELLLTSSTCVDTCRLEPWVDREGPGTELRTRYALEDAGNRRIQSSRLPDEDEAEAKDLRSSDKGAIITPLFWSSKEEQAAQMTGPAHRLRMSSPILLDTSEFYWSFLPLWRQGLKEACNCNLHARRCRFNMELYKLSGRKSGGVCLNCRHNTAGRHCHYCKEGFYRDMGKPITHRKACKASPQHRCAAYQRKESLVHQAYCRDKGPSFSSPLQTHLFGLSPP</sequence>
<evidence type="ECO:0000313" key="5">
    <source>
        <dbReference type="Proteomes" id="UP000092124"/>
    </source>
</evidence>